<keyword evidence="1" id="KW-1133">Transmembrane helix</keyword>
<dbReference type="RefSeq" id="WP_163605485.1">
    <property type="nucleotide sequence ID" value="NZ_JAABOO010000001.1"/>
</dbReference>
<feature type="transmembrane region" description="Helical" evidence="1">
    <location>
        <begin position="69"/>
        <end position="87"/>
    </location>
</feature>
<dbReference type="AlphaFoldDB" id="A0A6P0UGU7"/>
<sequence>MKLLTATITAIFGIYLISLFVLTLVSKGVAVKFLSSFASSARAHYLEQLLRLIVGGSVLYYSADMLYPVIFKFFGWIVLATTIVLILTPWTWHHKFGQWAIPFAIRNIVFYSISAAIMGIFILYCVFKPLFLS</sequence>
<accession>A0A6P0UGU7</accession>
<keyword evidence="3" id="KW-1185">Reference proteome</keyword>
<keyword evidence="1" id="KW-0472">Membrane</keyword>
<protein>
    <submittedName>
        <fullName evidence="2">Uncharacterized protein</fullName>
    </submittedName>
</protein>
<evidence type="ECO:0000313" key="2">
    <source>
        <dbReference type="EMBL" id="NER12464.1"/>
    </source>
</evidence>
<gene>
    <name evidence="2" type="ORF">GWK08_03350</name>
</gene>
<evidence type="ECO:0000313" key="3">
    <source>
        <dbReference type="Proteomes" id="UP000468581"/>
    </source>
</evidence>
<feature type="transmembrane region" description="Helical" evidence="1">
    <location>
        <begin position="6"/>
        <end position="25"/>
    </location>
</feature>
<keyword evidence="1" id="KW-0812">Transmembrane</keyword>
<dbReference type="Proteomes" id="UP000468581">
    <property type="component" value="Unassembled WGS sequence"/>
</dbReference>
<name>A0A6P0UGU7_9FLAO</name>
<evidence type="ECO:0000256" key="1">
    <source>
        <dbReference type="SAM" id="Phobius"/>
    </source>
</evidence>
<reference evidence="2 3" key="1">
    <citation type="submission" date="2020-01" db="EMBL/GenBank/DDBJ databases">
        <title>Leptobacterium flavescens.</title>
        <authorList>
            <person name="Wang G."/>
        </authorList>
    </citation>
    <scope>NUCLEOTIDE SEQUENCE [LARGE SCALE GENOMIC DNA]</scope>
    <source>
        <strain evidence="2 3">KCTC 22160</strain>
    </source>
</reference>
<comment type="caution">
    <text evidence="2">The sequence shown here is derived from an EMBL/GenBank/DDBJ whole genome shotgun (WGS) entry which is preliminary data.</text>
</comment>
<proteinExistence type="predicted"/>
<feature type="transmembrane region" description="Helical" evidence="1">
    <location>
        <begin position="108"/>
        <end position="131"/>
    </location>
</feature>
<dbReference type="EMBL" id="JAABOO010000001">
    <property type="protein sequence ID" value="NER12464.1"/>
    <property type="molecule type" value="Genomic_DNA"/>
</dbReference>
<organism evidence="2 3">
    <name type="scientific">Leptobacterium flavescens</name>
    <dbReference type="NCBI Taxonomy" id="472055"/>
    <lineage>
        <taxon>Bacteria</taxon>
        <taxon>Pseudomonadati</taxon>
        <taxon>Bacteroidota</taxon>
        <taxon>Flavobacteriia</taxon>
        <taxon>Flavobacteriales</taxon>
        <taxon>Flavobacteriaceae</taxon>
        <taxon>Leptobacterium</taxon>
    </lineage>
</organism>